<reference evidence="4" key="2">
    <citation type="submission" date="2024-04" db="EMBL/GenBank/DDBJ databases">
        <authorList>
            <person name="Chen Y."/>
            <person name="Shah S."/>
            <person name="Dougan E. K."/>
            <person name="Thang M."/>
            <person name="Chan C."/>
        </authorList>
    </citation>
    <scope>NUCLEOTIDE SEQUENCE [LARGE SCALE GENOMIC DNA]</scope>
</reference>
<dbReference type="SUPFAM" id="SSF46565">
    <property type="entry name" value="Chaperone J-domain"/>
    <property type="match status" value="1"/>
</dbReference>
<dbReference type="InterPro" id="IPR036869">
    <property type="entry name" value="J_dom_sf"/>
</dbReference>
<dbReference type="Gene3D" id="1.10.287.110">
    <property type="entry name" value="DnaJ domain"/>
    <property type="match status" value="1"/>
</dbReference>
<dbReference type="Pfam" id="PF00226">
    <property type="entry name" value="DnaJ"/>
    <property type="match status" value="1"/>
</dbReference>
<feature type="compositionally biased region" description="Low complexity" evidence="1">
    <location>
        <begin position="77"/>
        <end position="89"/>
    </location>
</feature>
<evidence type="ECO:0000256" key="1">
    <source>
        <dbReference type="SAM" id="MobiDB-lite"/>
    </source>
</evidence>
<dbReference type="CDD" id="cd06257">
    <property type="entry name" value="DnaJ"/>
    <property type="match status" value="1"/>
</dbReference>
<evidence type="ECO:0000313" key="4">
    <source>
        <dbReference type="EMBL" id="CAL1162263.1"/>
    </source>
</evidence>
<dbReference type="EMBL" id="CAMXCT030004412">
    <property type="protein sequence ID" value="CAL4796200.1"/>
    <property type="molecule type" value="Genomic_DNA"/>
</dbReference>
<feature type="compositionally biased region" description="Basic and acidic residues" evidence="1">
    <location>
        <begin position="106"/>
        <end position="140"/>
    </location>
</feature>
<evidence type="ECO:0000313" key="3">
    <source>
        <dbReference type="EMBL" id="CAI4008888.1"/>
    </source>
</evidence>
<dbReference type="SMART" id="SM00271">
    <property type="entry name" value="DnaJ"/>
    <property type="match status" value="1"/>
</dbReference>
<protein>
    <submittedName>
        <fullName evidence="5">DnaJ-like protein 1</fullName>
    </submittedName>
</protein>
<feature type="region of interest" description="Disordered" evidence="1">
    <location>
        <begin position="70"/>
        <end position="166"/>
    </location>
</feature>
<sequence>MEADYYKVLGVDPSASSKDIGKAFRQLARKVHPDKLPPGSSEETQLQAKHRFQQVAKAWEVLGDPQQRSLYDAQRCPAPAQAQASDAPSMWRRSRAAQSGPDAEAEERRYREEMRQAKREEQKREREAEEARKEKERDKTGGLGGHWVPPSSVAGSPDGPTRSGGIHHWAGWSAARDEDVHSEASSVLSFDLNIDLNDLDLRFAEKISAEDDWEEVWEMRKKSPTPETSSPVSPLRGGADAEARPRCRCTVQ</sequence>
<evidence type="ECO:0000313" key="5">
    <source>
        <dbReference type="EMBL" id="CAL4796200.1"/>
    </source>
</evidence>
<comment type="caution">
    <text evidence="3">The sequence shown here is derived from an EMBL/GenBank/DDBJ whole genome shotgun (WGS) entry which is preliminary data.</text>
</comment>
<accession>A0A9P1DF49</accession>
<dbReference type="PROSITE" id="PS50076">
    <property type="entry name" value="DNAJ_2"/>
    <property type="match status" value="1"/>
</dbReference>
<dbReference type="PANTHER" id="PTHR24074">
    <property type="entry name" value="CO-CHAPERONE PROTEIN DJLA"/>
    <property type="match status" value="1"/>
</dbReference>
<dbReference type="InterPro" id="IPR050817">
    <property type="entry name" value="DjlA_DnaK_co-chaperone"/>
</dbReference>
<keyword evidence="6" id="KW-1185">Reference proteome</keyword>
<dbReference type="Proteomes" id="UP001152797">
    <property type="component" value="Unassembled WGS sequence"/>
</dbReference>
<dbReference type="EMBL" id="CAMXCT010004412">
    <property type="protein sequence ID" value="CAI4008888.1"/>
    <property type="molecule type" value="Genomic_DNA"/>
</dbReference>
<dbReference type="AlphaFoldDB" id="A0A9P1DF49"/>
<dbReference type="PROSITE" id="PS00636">
    <property type="entry name" value="DNAJ_1"/>
    <property type="match status" value="1"/>
</dbReference>
<reference evidence="3" key="1">
    <citation type="submission" date="2022-10" db="EMBL/GenBank/DDBJ databases">
        <authorList>
            <person name="Chen Y."/>
            <person name="Dougan E. K."/>
            <person name="Chan C."/>
            <person name="Rhodes N."/>
            <person name="Thang M."/>
        </authorList>
    </citation>
    <scope>NUCLEOTIDE SEQUENCE</scope>
</reference>
<evidence type="ECO:0000313" key="6">
    <source>
        <dbReference type="Proteomes" id="UP001152797"/>
    </source>
</evidence>
<feature type="region of interest" description="Disordered" evidence="1">
    <location>
        <begin position="219"/>
        <end position="252"/>
    </location>
</feature>
<evidence type="ECO:0000259" key="2">
    <source>
        <dbReference type="PROSITE" id="PS50076"/>
    </source>
</evidence>
<feature type="compositionally biased region" description="Low complexity" evidence="1">
    <location>
        <begin position="225"/>
        <end position="234"/>
    </location>
</feature>
<organism evidence="3">
    <name type="scientific">Cladocopium goreaui</name>
    <dbReference type="NCBI Taxonomy" id="2562237"/>
    <lineage>
        <taxon>Eukaryota</taxon>
        <taxon>Sar</taxon>
        <taxon>Alveolata</taxon>
        <taxon>Dinophyceae</taxon>
        <taxon>Suessiales</taxon>
        <taxon>Symbiodiniaceae</taxon>
        <taxon>Cladocopium</taxon>
    </lineage>
</organism>
<name>A0A9P1DF49_9DINO</name>
<dbReference type="InterPro" id="IPR018253">
    <property type="entry name" value="DnaJ_domain_CS"/>
</dbReference>
<dbReference type="PRINTS" id="PR00625">
    <property type="entry name" value="JDOMAIN"/>
</dbReference>
<dbReference type="EMBL" id="CAMXCT020004412">
    <property type="protein sequence ID" value="CAL1162263.1"/>
    <property type="molecule type" value="Genomic_DNA"/>
</dbReference>
<feature type="domain" description="J" evidence="2">
    <location>
        <begin position="4"/>
        <end position="75"/>
    </location>
</feature>
<dbReference type="InterPro" id="IPR001623">
    <property type="entry name" value="DnaJ_domain"/>
</dbReference>
<gene>
    <name evidence="3" type="ORF">C1SCF055_LOCUS34281</name>
</gene>
<dbReference type="OrthoDB" id="445556at2759"/>
<proteinExistence type="predicted"/>